<dbReference type="AlphaFoldDB" id="A0A8S1R8X6"/>
<feature type="region of interest" description="Disordered" evidence="1">
    <location>
        <begin position="135"/>
        <end position="165"/>
    </location>
</feature>
<dbReference type="EMBL" id="CAJJDN010000143">
    <property type="protein sequence ID" value="CAD8123230.1"/>
    <property type="molecule type" value="Genomic_DNA"/>
</dbReference>
<keyword evidence="3" id="KW-1185">Reference proteome</keyword>
<evidence type="ECO:0000313" key="2">
    <source>
        <dbReference type="EMBL" id="CAD8123230.1"/>
    </source>
</evidence>
<protein>
    <submittedName>
        <fullName evidence="2">Uncharacterized protein</fullName>
    </submittedName>
</protein>
<sequence length="620" mass="72405">MNQKFKFQEKSQSLPLIVRKPIAVMNYKLYEKYQQSQNYYYIREINEILSDAQTRIVINFKDQLAIDEDEEYFKRFYQLKEFPQKIQLLTEYYKFHIDIARIFEEPICSILNKYYDKKRKYDYFRIAKMIEEENKLNPNKPPKGIVGERPSPANSQESITQENDEKDYQNIKNIQILKELSWLNHDKTLPKEASQTINELCKQIGSRADQSSLSIVKLSKQDKVSLDNFLLYIGNKVNLSQKTSPTSRKSQEQLIKQLIIKQKAKILQKDNKSYSMHKKNETKYSIGSIEMKNNFAKDQFNNISKKSNRQASTDIIESGTRLENKPQEIVKVKSKTLVSKNQLKINKFIGDLNSNSPTLSSHKISIASTSLKQQQQPLILFQNNQKNNLLTKLFLEEAEQQSKLKNGAITHRPLSSTNAFFGSQSNRNSPSLNYKKQNIQKLKKDDYQKKQKLKTTNSPQKNHQIGLIAKNLFIKALNAQKQKNSNHLKQNSNQEKILNQYNQQKPNNVLQQNDLLEKKQHKKTKSDGKALQKKFSVHEIGCLTDRNNKETNQLFSKIKNHSSPQTQHFRRLHSEKQESISSNMKGILIQQMLKQLAKQNQQAQQKQDSRSLIKIQAKKF</sequence>
<dbReference type="OrthoDB" id="292259at2759"/>
<feature type="region of interest" description="Disordered" evidence="1">
    <location>
        <begin position="406"/>
        <end position="464"/>
    </location>
</feature>
<evidence type="ECO:0000256" key="1">
    <source>
        <dbReference type="SAM" id="MobiDB-lite"/>
    </source>
</evidence>
<comment type="caution">
    <text evidence="2">The sequence shown here is derived from an EMBL/GenBank/DDBJ whole genome shotgun (WGS) entry which is preliminary data.</text>
</comment>
<organism evidence="2 3">
    <name type="scientific">Paramecium sonneborni</name>
    <dbReference type="NCBI Taxonomy" id="65129"/>
    <lineage>
        <taxon>Eukaryota</taxon>
        <taxon>Sar</taxon>
        <taxon>Alveolata</taxon>
        <taxon>Ciliophora</taxon>
        <taxon>Intramacronucleata</taxon>
        <taxon>Oligohymenophorea</taxon>
        <taxon>Peniculida</taxon>
        <taxon>Parameciidae</taxon>
        <taxon>Paramecium</taxon>
    </lineage>
</organism>
<dbReference type="Proteomes" id="UP000692954">
    <property type="component" value="Unassembled WGS sequence"/>
</dbReference>
<feature type="compositionally biased region" description="Polar residues" evidence="1">
    <location>
        <begin position="152"/>
        <end position="161"/>
    </location>
</feature>
<proteinExistence type="predicted"/>
<name>A0A8S1R8X6_9CILI</name>
<feature type="compositionally biased region" description="Polar residues" evidence="1">
    <location>
        <begin position="413"/>
        <end position="439"/>
    </location>
</feature>
<accession>A0A8S1R8X6</accession>
<reference evidence="2" key="1">
    <citation type="submission" date="2021-01" db="EMBL/GenBank/DDBJ databases">
        <authorList>
            <consortium name="Genoscope - CEA"/>
            <person name="William W."/>
        </authorList>
    </citation>
    <scope>NUCLEOTIDE SEQUENCE</scope>
</reference>
<gene>
    <name evidence="2" type="ORF">PSON_ATCC_30995.1.T1430111</name>
</gene>
<evidence type="ECO:0000313" key="3">
    <source>
        <dbReference type="Proteomes" id="UP000692954"/>
    </source>
</evidence>